<dbReference type="NCBIfam" id="TIGR00251">
    <property type="entry name" value="DUF167 family protein"/>
    <property type="match status" value="1"/>
</dbReference>
<dbReference type="PANTHER" id="PTHR47817:SF2">
    <property type="entry name" value="OS04G0686300 PROTEIN"/>
    <property type="match status" value="1"/>
</dbReference>
<comment type="similarity">
    <text evidence="1 2">Belongs to the UPF0235 family.</text>
</comment>
<evidence type="ECO:0000256" key="2">
    <source>
        <dbReference type="HAMAP-Rule" id="MF_00634"/>
    </source>
</evidence>
<reference evidence="3" key="1">
    <citation type="submission" date="2020-02" db="EMBL/GenBank/DDBJ databases">
        <authorList>
            <person name="Chen W.-M."/>
        </authorList>
    </citation>
    <scope>NUCLEOTIDE SEQUENCE</scope>
    <source>
        <strain evidence="3">NBD-18</strain>
    </source>
</reference>
<dbReference type="SMART" id="SM01152">
    <property type="entry name" value="DUF167"/>
    <property type="match status" value="1"/>
</dbReference>
<dbReference type="AlphaFoldDB" id="A0A6B2RAW4"/>
<sequence length="84" mass="9159">MLHCQPGAKVTRVVGEHDGRLKISLNAPAVENKANEVLIAWLADVLGTTKKQIELLSGHTGRKKRVLIRGLNQNAIIEKLAPDT</sequence>
<accession>A0A6B2RAW4</accession>
<gene>
    <name evidence="3" type="ORF">G3I67_14370</name>
</gene>
<protein>
    <recommendedName>
        <fullName evidence="2">UPF0235 protein G3I67_14370</fullName>
    </recommendedName>
</protein>
<dbReference type="Pfam" id="PF02594">
    <property type="entry name" value="DUF167"/>
    <property type="match status" value="1"/>
</dbReference>
<evidence type="ECO:0000313" key="3">
    <source>
        <dbReference type="EMBL" id="NDY84415.1"/>
    </source>
</evidence>
<comment type="caution">
    <text evidence="3">The sequence shown here is derived from an EMBL/GenBank/DDBJ whole genome shotgun (WGS) entry which is preliminary data.</text>
</comment>
<organism evidence="3">
    <name type="scientific">Sheuella amnicola</name>
    <dbReference type="NCBI Taxonomy" id="2707330"/>
    <lineage>
        <taxon>Bacteria</taxon>
        <taxon>Pseudomonadati</taxon>
        <taxon>Pseudomonadota</taxon>
        <taxon>Betaproteobacteria</taxon>
        <taxon>Burkholderiales</taxon>
        <taxon>Alcaligenaceae</taxon>
        <taxon>Sheuella</taxon>
    </lineage>
</organism>
<dbReference type="PANTHER" id="PTHR47817">
    <property type="entry name" value="OS04G0686300 PROTEIN"/>
    <property type="match status" value="1"/>
</dbReference>
<dbReference type="Gene3D" id="3.30.1200.10">
    <property type="entry name" value="YggU-like"/>
    <property type="match status" value="1"/>
</dbReference>
<name>A0A6B2RAW4_9BURK</name>
<proteinExistence type="inferred from homology"/>
<dbReference type="InterPro" id="IPR003746">
    <property type="entry name" value="DUF167"/>
</dbReference>
<dbReference type="EMBL" id="JAAGRN010000012">
    <property type="protein sequence ID" value="NDY84415.1"/>
    <property type="molecule type" value="Genomic_DNA"/>
</dbReference>
<dbReference type="InterPro" id="IPR036591">
    <property type="entry name" value="YggU-like_sf"/>
</dbReference>
<dbReference type="SUPFAM" id="SSF69786">
    <property type="entry name" value="YggU-like"/>
    <property type="match status" value="1"/>
</dbReference>
<evidence type="ECO:0000256" key="1">
    <source>
        <dbReference type="ARBA" id="ARBA00010364"/>
    </source>
</evidence>
<dbReference type="HAMAP" id="MF_00634">
    <property type="entry name" value="UPF0235"/>
    <property type="match status" value="1"/>
</dbReference>